<dbReference type="GO" id="GO:0005886">
    <property type="term" value="C:plasma membrane"/>
    <property type="evidence" value="ECO:0007669"/>
    <property type="project" value="UniProtKB-SubCell"/>
</dbReference>
<comment type="caution">
    <text evidence="9">The sequence shown here is derived from an EMBL/GenBank/DDBJ whole genome shotgun (WGS) entry which is preliminary data.</text>
</comment>
<dbReference type="PANTHER" id="PTHR30193">
    <property type="entry name" value="ABC TRANSPORTER PERMEASE PROTEIN"/>
    <property type="match status" value="1"/>
</dbReference>
<sequence>MSSIMQTAAPTKSQSASRVAPANGKLRKFLPLYLSIAPYYILFLVFGLFPVLFSLYLAFQRWDGIGTMTFVGWNNFYFVLTDPIFGKAIFNTFAIWVISTIPMLCIALVLAFLLNQRSRSKLAYQLCFYIPNMTSIVAVTLIFQSFLGDQFGLINQTLAAIHLPAVPWLTDPWGIKWSIALMVIWRWTGYNALVYMAGLQNIPTEYYDAARTDGANTWDIFFNITLPLLRPIVLFTVISSTIGGLTLFTEPQVLFLTPANNGGPGHEGLTMALYQYWQGFASYQYGFGAAVGWIVFLILLVCTIINWRLVQRGE</sequence>
<feature type="transmembrane region" description="Helical" evidence="7">
    <location>
        <begin position="93"/>
        <end position="114"/>
    </location>
</feature>
<dbReference type="AlphaFoldDB" id="A0A8J3HXK4"/>
<gene>
    <name evidence="9" type="ORF">KSX_09360</name>
</gene>
<evidence type="ECO:0000259" key="8">
    <source>
        <dbReference type="PROSITE" id="PS50928"/>
    </source>
</evidence>
<dbReference type="GO" id="GO:0055085">
    <property type="term" value="P:transmembrane transport"/>
    <property type="evidence" value="ECO:0007669"/>
    <property type="project" value="InterPro"/>
</dbReference>
<evidence type="ECO:0000256" key="5">
    <source>
        <dbReference type="ARBA" id="ARBA00022989"/>
    </source>
</evidence>
<dbReference type="Pfam" id="PF00528">
    <property type="entry name" value="BPD_transp_1"/>
    <property type="match status" value="1"/>
</dbReference>
<dbReference type="Proteomes" id="UP000612362">
    <property type="component" value="Unassembled WGS sequence"/>
</dbReference>
<keyword evidence="2 7" id="KW-0813">Transport</keyword>
<keyword evidence="10" id="KW-1185">Reference proteome</keyword>
<protein>
    <submittedName>
        <fullName evidence="9">Cytochrome c biogenesis protein</fullName>
    </submittedName>
</protein>
<keyword evidence="6 7" id="KW-0472">Membrane</keyword>
<feature type="transmembrane region" description="Helical" evidence="7">
    <location>
        <begin position="285"/>
        <end position="307"/>
    </location>
</feature>
<dbReference type="InterPro" id="IPR035906">
    <property type="entry name" value="MetI-like_sf"/>
</dbReference>
<dbReference type="CDD" id="cd06261">
    <property type="entry name" value="TM_PBP2"/>
    <property type="match status" value="1"/>
</dbReference>
<dbReference type="PROSITE" id="PS50928">
    <property type="entry name" value="ABC_TM1"/>
    <property type="match status" value="1"/>
</dbReference>
<evidence type="ECO:0000256" key="1">
    <source>
        <dbReference type="ARBA" id="ARBA00004651"/>
    </source>
</evidence>
<evidence type="ECO:0000256" key="6">
    <source>
        <dbReference type="ARBA" id="ARBA00023136"/>
    </source>
</evidence>
<feature type="transmembrane region" description="Helical" evidence="7">
    <location>
        <begin position="220"/>
        <end position="248"/>
    </location>
</feature>
<feature type="domain" description="ABC transmembrane type-1" evidence="8">
    <location>
        <begin position="89"/>
        <end position="306"/>
    </location>
</feature>
<dbReference type="InterPro" id="IPR051393">
    <property type="entry name" value="ABC_transporter_permease"/>
</dbReference>
<organism evidence="9 10">
    <name type="scientific">Ktedonospora formicarum</name>
    <dbReference type="NCBI Taxonomy" id="2778364"/>
    <lineage>
        <taxon>Bacteria</taxon>
        <taxon>Bacillati</taxon>
        <taxon>Chloroflexota</taxon>
        <taxon>Ktedonobacteria</taxon>
        <taxon>Ktedonobacterales</taxon>
        <taxon>Ktedonobacteraceae</taxon>
        <taxon>Ktedonospora</taxon>
    </lineage>
</organism>
<feature type="transmembrane region" description="Helical" evidence="7">
    <location>
        <begin position="177"/>
        <end position="199"/>
    </location>
</feature>
<name>A0A8J3HXK4_9CHLR</name>
<reference evidence="9" key="1">
    <citation type="submission" date="2020-10" db="EMBL/GenBank/DDBJ databases">
        <title>Taxonomic study of unclassified bacteria belonging to the class Ktedonobacteria.</title>
        <authorList>
            <person name="Yabe S."/>
            <person name="Wang C.M."/>
            <person name="Zheng Y."/>
            <person name="Sakai Y."/>
            <person name="Cavaletti L."/>
            <person name="Monciardini P."/>
            <person name="Donadio S."/>
        </authorList>
    </citation>
    <scope>NUCLEOTIDE SEQUENCE</scope>
    <source>
        <strain evidence="9">SOSP1-1</strain>
    </source>
</reference>
<dbReference type="EMBL" id="BNJF01000001">
    <property type="protein sequence ID" value="GHO42773.1"/>
    <property type="molecule type" value="Genomic_DNA"/>
</dbReference>
<evidence type="ECO:0000256" key="3">
    <source>
        <dbReference type="ARBA" id="ARBA00022475"/>
    </source>
</evidence>
<keyword evidence="4 7" id="KW-0812">Transmembrane</keyword>
<comment type="subcellular location">
    <subcellularLocation>
        <location evidence="1 7">Cell membrane</location>
        <topology evidence="1 7">Multi-pass membrane protein</topology>
    </subcellularLocation>
</comment>
<proteinExistence type="inferred from homology"/>
<evidence type="ECO:0000256" key="4">
    <source>
        <dbReference type="ARBA" id="ARBA00022692"/>
    </source>
</evidence>
<keyword evidence="3" id="KW-1003">Cell membrane</keyword>
<evidence type="ECO:0000313" key="10">
    <source>
        <dbReference type="Proteomes" id="UP000612362"/>
    </source>
</evidence>
<dbReference type="RefSeq" id="WP_236031004.1">
    <property type="nucleotide sequence ID" value="NZ_BNJF01000001.1"/>
</dbReference>
<dbReference type="InterPro" id="IPR000515">
    <property type="entry name" value="MetI-like"/>
</dbReference>
<evidence type="ECO:0000256" key="7">
    <source>
        <dbReference type="RuleBase" id="RU363032"/>
    </source>
</evidence>
<dbReference type="Gene3D" id="1.10.3720.10">
    <property type="entry name" value="MetI-like"/>
    <property type="match status" value="1"/>
</dbReference>
<dbReference type="PANTHER" id="PTHR30193:SF37">
    <property type="entry name" value="INNER MEMBRANE ABC TRANSPORTER PERMEASE PROTEIN YCJO"/>
    <property type="match status" value="1"/>
</dbReference>
<dbReference type="SUPFAM" id="SSF161098">
    <property type="entry name" value="MetI-like"/>
    <property type="match status" value="1"/>
</dbReference>
<evidence type="ECO:0000313" key="9">
    <source>
        <dbReference type="EMBL" id="GHO42773.1"/>
    </source>
</evidence>
<comment type="similarity">
    <text evidence="7">Belongs to the binding-protein-dependent transport system permease family.</text>
</comment>
<keyword evidence="5 7" id="KW-1133">Transmembrane helix</keyword>
<accession>A0A8J3HXK4</accession>
<evidence type="ECO:0000256" key="2">
    <source>
        <dbReference type="ARBA" id="ARBA00022448"/>
    </source>
</evidence>
<feature type="transmembrane region" description="Helical" evidence="7">
    <location>
        <begin position="37"/>
        <end position="59"/>
    </location>
</feature>
<feature type="transmembrane region" description="Helical" evidence="7">
    <location>
        <begin position="126"/>
        <end position="147"/>
    </location>
</feature>